<evidence type="ECO:0000256" key="2">
    <source>
        <dbReference type="SAM" id="SignalP"/>
    </source>
</evidence>
<proteinExistence type="predicted"/>
<name>A0ABY5VMB3_9ACTN</name>
<dbReference type="RefSeq" id="WP_259856193.1">
    <property type="nucleotide sequence ID" value="NZ_BAAAST010000081.1"/>
</dbReference>
<feature type="compositionally biased region" description="Low complexity" evidence="1">
    <location>
        <begin position="41"/>
        <end position="65"/>
    </location>
</feature>
<evidence type="ECO:0000256" key="1">
    <source>
        <dbReference type="SAM" id="MobiDB-lite"/>
    </source>
</evidence>
<reference evidence="3" key="2">
    <citation type="submission" date="2022-09" db="EMBL/GenBank/DDBJ databases">
        <title>Biosynthetic gene clusters of Dactylosporangioum fulvum.</title>
        <authorList>
            <person name="Caradec T."/>
        </authorList>
    </citation>
    <scope>NUCLEOTIDE SEQUENCE</scope>
    <source>
        <strain evidence="3">NRRL B-16292</strain>
    </source>
</reference>
<sequence>MTAIEHTSTADGAASTRLRLAAGATAAPLFAVVALAQAATPSASSPTGTSAGSRPAASSPPICSRSSRRLAGPDGLLDPGVGIGQSLRGLPNSSISTGYCSPPCPAAIEQSAIALIPV</sequence>
<accession>A0ABY5VMB3</accession>
<feature type="chain" id="PRO_5046172237" evidence="2">
    <location>
        <begin position="39"/>
        <end position="118"/>
    </location>
</feature>
<evidence type="ECO:0000313" key="4">
    <source>
        <dbReference type="Proteomes" id="UP001059617"/>
    </source>
</evidence>
<reference evidence="3" key="1">
    <citation type="submission" date="2021-04" db="EMBL/GenBank/DDBJ databases">
        <authorList>
            <person name="Hartkoorn R.C."/>
            <person name="Beaudoing E."/>
            <person name="Hot D."/>
        </authorList>
    </citation>
    <scope>NUCLEOTIDE SEQUENCE</scope>
    <source>
        <strain evidence="3">NRRL B-16292</strain>
    </source>
</reference>
<keyword evidence="2" id="KW-0732">Signal</keyword>
<dbReference type="EMBL" id="CP073720">
    <property type="protein sequence ID" value="UWP78797.1"/>
    <property type="molecule type" value="Genomic_DNA"/>
</dbReference>
<feature type="region of interest" description="Disordered" evidence="1">
    <location>
        <begin position="41"/>
        <end position="83"/>
    </location>
</feature>
<evidence type="ECO:0000313" key="3">
    <source>
        <dbReference type="EMBL" id="UWP78797.1"/>
    </source>
</evidence>
<organism evidence="3 4">
    <name type="scientific">Dactylosporangium fulvum</name>
    <dbReference type="NCBI Taxonomy" id="53359"/>
    <lineage>
        <taxon>Bacteria</taxon>
        <taxon>Bacillati</taxon>
        <taxon>Actinomycetota</taxon>
        <taxon>Actinomycetes</taxon>
        <taxon>Micromonosporales</taxon>
        <taxon>Micromonosporaceae</taxon>
        <taxon>Dactylosporangium</taxon>
    </lineage>
</organism>
<protein>
    <submittedName>
        <fullName evidence="3">Uncharacterized protein</fullName>
    </submittedName>
</protein>
<dbReference type="Proteomes" id="UP001059617">
    <property type="component" value="Chromosome"/>
</dbReference>
<feature type="signal peptide" evidence="2">
    <location>
        <begin position="1"/>
        <end position="38"/>
    </location>
</feature>
<keyword evidence="4" id="KW-1185">Reference proteome</keyword>
<gene>
    <name evidence="3" type="ORF">Dfulv_26885</name>
</gene>